<evidence type="ECO:0000256" key="4">
    <source>
        <dbReference type="ARBA" id="ARBA00022692"/>
    </source>
</evidence>
<feature type="transmembrane region" description="Helical" evidence="9">
    <location>
        <begin position="292"/>
        <end position="312"/>
    </location>
</feature>
<feature type="transmembrane region" description="Helical" evidence="9">
    <location>
        <begin position="86"/>
        <end position="107"/>
    </location>
</feature>
<feature type="transmembrane region" description="Helical" evidence="9">
    <location>
        <begin position="21"/>
        <end position="39"/>
    </location>
</feature>
<feature type="transmembrane region" description="Helical" evidence="9">
    <location>
        <begin position="59"/>
        <end position="79"/>
    </location>
</feature>
<keyword evidence="4 9" id="KW-0812">Transmembrane</keyword>
<feature type="transmembrane region" description="Helical" evidence="9">
    <location>
        <begin position="266"/>
        <end position="285"/>
    </location>
</feature>
<dbReference type="PANTHER" id="PTHR23513">
    <property type="entry name" value="INTEGRAL MEMBRANE EFFLUX PROTEIN-RELATED"/>
    <property type="match status" value="1"/>
</dbReference>
<reference evidence="11 12" key="1">
    <citation type="submission" date="2024-06" db="EMBL/GenBank/DDBJ databases">
        <title>Novosphingobium rhizovicinus M1R2S20.</title>
        <authorList>
            <person name="Sun J.-Q."/>
        </authorList>
    </citation>
    <scope>NUCLEOTIDE SEQUENCE [LARGE SCALE GENOMIC DNA]</scope>
    <source>
        <strain evidence="11 12">M1R2S20</strain>
    </source>
</reference>
<comment type="caution">
    <text evidence="11">The sequence shown here is derived from an EMBL/GenBank/DDBJ whole genome shotgun (WGS) entry which is preliminary data.</text>
</comment>
<dbReference type="CDD" id="cd06173">
    <property type="entry name" value="MFS_MefA_like"/>
    <property type="match status" value="1"/>
</dbReference>
<protein>
    <recommendedName>
        <fullName evidence="8">Multidrug efflux pump Tap</fullName>
    </recommendedName>
</protein>
<sequence>MSAPSSPLAIPDYRRFWLARFAGVIATNGMVVIIGYQLYDVARGEYGMSIAQAAFQLGLLGLAQFVPLLLLTPLAGVVADRFDRRYVAASSMSVDLCIALGLGIVTYMQVRSLPLLFVFAALHGAVRVFQGPAMSAIAPNIVPQALIPKAIALNSIAWQAGGVIGPAAFGFLFASSRALPYWTSMALLVIAASSIMSLRTLPPPPEHARKAHPLAQIVGGFRFVWNDRFLLGCITLDLFAVILGGATALFPVFARDILHVGPEGLGQMRAAPALGAAVMALLLSFRPLEHNVGVKMLIAVAVYGAATVAFGISRNFPLTLGFLVILGAADMISVFIRSSLIQLNTPDEMRGRVSATSGLAVSASNELGEMQSGLAAALLGATGAVVFGGTAAIVVTIAWARLFPEIRRARTFAPQYRQRETV</sequence>
<evidence type="ECO:0000256" key="2">
    <source>
        <dbReference type="ARBA" id="ARBA00022448"/>
    </source>
</evidence>
<comment type="similarity">
    <text evidence="7">Belongs to the major facilitator superfamily. Drug:H(+) antiporter-3 (DHA3) (TC 2.A.1.21) family.</text>
</comment>
<evidence type="ECO:0000256" key="1">
    <source>
        <dbReference type="ARBA" id="ARBA00004651"/>
    </source>
</evidence>
<name>A0ABV3RFS2_9SPHN</name>
<keyword evidence="6 9" id="KW-0472">Membrane</keyword>
<dbReference type="PANTHER" id="PTHR23513:SF9">
    <property type="entry name" value="ENTEROBACTIN EXPORTER ENTS"/>
    <property type="match status" value="1"/>
</dbReference>
<dbReference type="EMBL" id="JBFNXR010000054">
    <property type="protein sequence ID" value="MEW9856822.1"/>
    <property type="molecule type" value="Genomic_DNA"/>
</dbReference>
<evidence type="ECO:0000256" key="3">
    <source>
        <dbReference type="ARBA" id="ARBA00022475"/>
    </source>
</evidence>
<evidence type="ECO:0000313" key="11">
    <source>
        <dbReference type="EMBL" id="MEW9856822.1"/>
    </source>
</evidence>
<dbReference type="Pfam" id="PF07690">
    <property type="entry name" value="MFS_1"/>
    <property type="match status" value="1"/>
</dbReference>
<proteinExistence type="inferred from homology"/>
<dbReference type="Proteomes" id="UP001556118">
    <property type="component" value="Unassembled WGS sequence"/>
</dbReference>
<feature type="transmembrane region" description="Helical" evidence="9">
    <location>
        <begin position="318"/>
        <end position="340"/>
    </location>
</feature>
<dbReference type="InterPro" id="IPR020846">
    <property type="entry name" value="MFS_dom"/>
</dbReference>
<keyword evidence="2" id="KW-0813">Transport</keyword>
<feature type="transmembrane region" description="Helical" evidence="9">
    <location>
        <begin position="229"/>
        <end position="254"/>
    </location>
</feature>
<evidence type="ECO:0000313" key="12">
    <source>
        <dbReference type="Proteomes" id="UP001556118"/>
    </source>
</evidence>
<accession>A0ABV3RFS2</accession>
<dbReference type="Gene3D" id="1.20.1250.20">
    <property type="entry name" value="MFS general substrate transporter like domains"/>
    <property type="match status" value="1"/>
</dbReference>
<organism evidence="11 12">
    <name type="scientific">Novosphingobium rhizovicinum</name>
    <dbReference type="NCBI Taxonomy" id="3228928"/>
    <lineage>
        <taxon>Bacteria</taxon>
        <taxon>Pseudomonadati</taxon>
        <taxon>Pseudomonadota</taxon>
        <taxon>Alphaproteobacteria</taxon>
        <taxon>Sphingomonadales</taxon>
        <taxon>Sphingomonadaceae</taxon>
        <taxon>Novosphingobium</taxon>
    </lineage>
</organism>
<evidence type="ECO:0000256" key="8">
    <source>
        <dbReference type="ARBA" id="ARBA00040914"/>
    </source>
</evidence>
<evidence type="ECO:0000256" key="5">
    <source>
        <dbReference type="ARBA" id="ARBA00022989"/>
    </source>
</evidence>
<evidence type="ECO:0000259" key="10">
    <source>
        <dbReference type="PROSITE" id="PS50850"/>
    </source>
</evidence>
<feature type="domain" description="Major facilitator superfamily (MFS) profile" evidence="10">
    <location>
        <begin position="1"/>
        <end position="201"/>
    </location>
</feature>
<feature type="transmembrane region" description="Helical" evidence="9">
    <location>
        <begin position="151"/>
        <end position="173"/>
    </location>
</feature>
<dbReference type="InterPro" id="IPR036259">
    <property type="entry name" value="MFS_trans_sf"/>
</dbReference>
<dbReference type="InterPro" id="IPR011701">
    <property type="entry name" value="MFS"/>
</dbReference>
<gene>
    <name evidence="11" type="ORF">ABUH87_16990</name>
</gene>
<dbReference type="RefSeq" id="WP_367775300.1">
    <property type="nucleotide sequence ID" value="NZ_JBFNXR010000054.1"/>
</dbReference>
<evidence type="ECO:0000256" key="6">
    <source>
        <dbReference type="ARBA" id="ARBA00023136"/>
    </source>
</evidence>
<dbReference type="PROSITE" id="PS50850">
    <property type="entry name" value="MFS"/>
    <property type="match status" value="1"/>
</dbReference>
<keyword evidence="12" id="KW-1185">Reference proteome</keyword>
<evidence type="ECO:0000256" key="7">
    <source>
        <dbReference type="ARBA" id="ARBA00038075"/>
    </source>
</evidence>
<comment type="subcellular location">
    <subcellularLocation>
        <location evidence="1">Cell membrane</location>
        <topology evidence="1">Multi-pass membrane protein</topology>
    </subcellularLocation>
</comment>
<dbReference type="SUPFAM" id="SSF103473">
    <property type="entry name" value="MFS general substrate transporter"/>
    <property type="match status" value="1"/>
</dbReference>
<keyword evidence="3" id="KW-1003">Cell membrane</keyword>
<feature type="transmembrane region" description="Helical" evidence="9">
    <location>
        <begin position="374"/>
        <end position="400"/>
    </location>
</feature>
<keyword evidence="5 9" id="KW-1133">Transmembrane helix</keyword>
<evidence type="ECO:0000256" key="9">
    <source>
        <dbReference type="SAM" id="Phobius"/>
    </source>
</evidence>